<dbReference type="PANTHER" id="PTHR37481:SF1">
    <property type="entry name" value="LIPOPOLYSACCHARIDE EXPORT SYSTEM PROTEIN LPTC"/>
    <property type="match status" value="1"/>
</dbReference>
<feature type="transmembrane region" description="Helical" evidence="6">
    <location>
        <begin position="6"/>
        <end position="26"/>
    </location>
</feature>
<reference evidence="8 9" key="1">
    <citation type="submission" date="2018-10" db="EMBL/GenBank/DDBJ databases">
        <title>Genomic Encyclopedia of Type Strains, Phase IV (KMG-IV): sequencing the most valuable type-strain genomes for metagenomic binning, comparative biology and taxonomic classification.</title>
        <authorList>
            <person name="Goeker M."/>
        </authorList>
    </citation>
    <scope>NUCLEOTIDE SEQUENCE [LARGE SCALE GENOMIC DNA]</scope>
    <source>
        <strain evidence="8 9">DSM 3303</strain>
    </source>
</reference>
<dbReference type="GO" id="GO:0005886">
    <property type="term" value="C:plasma membrane"/>
    <property type="evidence" value="ECO:0007669"/>
    <property type="project" value="InterPro"/>
</dbReference>
<dbReference type="RefSeq" id="WP_120812099.1">
    <property type="nucleotide sequence ID" value="NZ_JAQQKY010000010.1"/>
</dbReference>
<dbReference type="EMBL" id="JAQQKY010000010">
    <property type="protein sequence ID" value="MDC7692237.1"/>
    <property type="molecule type" value="Genomic_DNA"/>
</dbReference>
<gene>
    <name evidence="7" type="primary">lptC</name>
    <name evidence="8" type="ORF">C8E02_3085</name>
    <name evidence="7" type="ORF">PQU93_15825</name>
</gene>
<dbReference type="PANTHER" id="PTHR37481">
    <property type="entry name" value="LIPOPOLYSACCHARIDE EXPORT SYSTEM PROTEIN LPTC"/>
    <property type="match status" value="1"/>
</dbReference>
<dbReference type="AlphaFoldDB" id="A0A495B2I4"/>
<evidence type="ECO:0000256" key="4">
    <source>
        <dbReference type="ARBA" id="ARBA00022989"/>
    </source>
</evidence>
<dbReference type="InterPro" id="IPR010664">
    <property type="entry name" value="LipoPS_assembly_LptC-rel"/>
</dbReference>
<evidence type="ECO:0000313" key="8">
    <source>
        <dbReference type="EMBL" id="RKQ54823.1"/>
    </source>
</evidence>
<dbReference type="InterPro" id="IPR026265">
    <property type="entry name" value="LptC"/>
</dbReference>
<keyword evidence="1" id="KW-1003">Cell membrane</keyword>
<protein>
    <submittedName>
        <fullName evidence="7">LPS export ABC transporter periplasmic protein LptC</fullName>
    </submittedName>
    <submittedName>
        <fullName evidence="8">LPS export ABC transporter protein LptC</fullName>
    </submittedName>
</protein>
<dbReference type="Gene3D" id="2.60.450.10">
    <property type="entry name" value="Lipopolysaccharide (LPS) transport protein A like domain"/>
    <property type="match status" value="1"/>
</dbReference>
<evidence type="ECO:0000313" key="10">
    <source>
        <dbReference type="Proteomes" id="UP001221566"/>
    </source>
</evidence>
<keyword evidence="10" id="KW-1185">Reference proteome</keyword>
<comment type="caution">
    <text evidence="8">The sequence shown here is derived from an EMBL/GenBank/DDBJ whole genome shotgun (WGS) entry which is preliminary data.</text>
</comment>
<evidence type="ECO:0000256" key="5">
    <source>
        <dbReference type="ARBA" id="ARBA00023136"/>
    </source>
</evidence>
<proteinExistence type="predicted"/>
<dbReference type="Pfam" id="PF06835">
    <property type="entry name" value="LptC"/>
    <property type="match status" value="1"/>
</dbReference>
<reference evidence="7 10" key="2">
    <citation type="submission" date="2023-01" db="EMBL/GenBank/DDBJ databases">
        <title>Novel species of the genus Vogesella isolated from rivers.</title>
        <authorList>
            <person name="Lu H."/>
        </authorList>
    </citation>
    <scope>NUCLEOTIDE SEQUENCE [LARGE SCALE GENOMIC DNA]</scope>
    <source>
        <strain evidence="7 10">SH7W</strain>
    </source>
</reference>
<dbReference type="InterPro" id="IPR052363">
    <property type="entry name" value="LPS_export_LptC"/>
</dbReference>
<evidence type="ECO:0000256" key="1">
    <source>
        <dbReference type="ARBA" id="ARBA00022475"/>
    </source>
</evidence>
<evidence type="ECO:0000256" key="2">
    <source>
        <dbReference type="ARBA" id="ARBA00022519"/>
    </source>
</evidence>
<organism evidence="8 9">
    <name type="scientific">Vogesella indigofera</name>
    <name type="common">Pseudomonas indigofera</name>
    <dbReference type="NCBI Taxonomy" id="45465"/>
    <lineage>
        <taxon>Bacteria</taxon>
        <taxon>Pseudomonadati</taxon>
        <taxon>Pseudomonadota</taxon>
        <taxon>Betaproteobacteria</taxon>
        <taxon>Neisseriales</taxon>
        <taxon>Chromobacteriaceae</taxon>
        <taxon>Vogesella</taxon>
    </lineage>
</organism>
<keyword evidence="2" id="KW-0997">Cell inner membrane</keyword>
<evidence type="ECO:0000313" key="7">
    <source>
        <dbReference type="EMBL" id="MDC7692237.1"/>
    </source>
</evidence>
<keyword evidence="5 6" id="KW-0472">Membrane</keyword>
<keyword evidence="3 6" id="KW-0812">Transmembrane</keyword>
<dbReference type="Proteomes" id="UP001221566">
    <property type="component" value="Unassembled WGS sequence"/>
</dbReference>
<evidence type="ECO:0000256" key="6">
    <source>
        <dbReference type="SAM" id="Phobius"/>
    </source>
</evidence>
<name>A0A495B2I4_VOGIN</name>
<sequence length="187" mass="20982">MNRAARLFPLGLMLGMALLAFWLNVLTMQRGDAPGKIDLSRPEYTINRLTAKRFDAQGRPQQYLQAAQMWQLPRNPNVYLSKPRIEVFLQGIPDYTVTAAAGRYHKQQKTADFSDNVRWERKATADAPAILLQTSVLHVDTVARSASNRAPLVADYGTSQLKSTGFIYQQDSGQLNLLSNVRITYAP</sequence>
<dbReference type="Proteomes" id="UP000279384">
    <property type="component" value="Unassembled WGS sequence"/>
</dbReference>
<evidence type="ECO:0000256" key="3">
    <source>
        <dbReference type="ARBA" id="ARBA00022692"/>
    </source>
</evidence>
<dbReference type="NCBIfam" id="TIGR04409">
    <property type="entry name" value="LptC_YrbK"/>
    <property type="match status" value="1"/>
</dbReference>
<keyword evidence="4 6" id="KW-1133">Transmembrane helix</keyword>
<dbReference type="GO" id="GO:0030288">
    <property type="term" value="C:outer membrane-bounded periplasmic space"/>
    <property type="evidence" value="ECO:0007669"/>
    <property type="project" value="TreeGrafter"/>
</dbReference>
<dbReference type="GO" id="GO:0015221">
    <property type="term" value="F:lipopolysaccharide transmembrane transporter activity"/>
    <property type="evidence" value="ECO:0007669"/>
    <property type="project" value="InterPro"/>
</dbReference>
<evidence type="ECO:0000313" key="9">
    <source>
        <dbReference type="Proteomes" id="UP000279384"/>
    </source>
</evidence>
<dbReference type="EMBL" id="RBID01000018">
    <property type="protein sequence ID" value="RKQ54823.1"/>
    <property type="molecule type" value="Genomic_DNA"/>
</dbReference>
<dbReference type="GO" id="GO:0017089">
    <property type="term" value="F:glycolipid transfer activity"/>
    <property type="evidence" value="ECO:0007669"/>
    <property type="project" value="TreeGrafter"/>
</dbReference>
<accession>A0A495B2I4</accession>